<name>A0A9P6R8C1_9FUNG</name>
<feature type="compositionally biased region" description="Basic and acidic residues" evidence="1">
    <location>
        <begin position="1"/>
        <end position="11"/>
    </location>
</feature>
<evidence type="ECO:0000313" key="2">
    <source>
        <dbReference type="EMBL" id="KAG0312409.1"/>
    </source>
</evidence>
<evidence type="ECO:0000256" key="1">
    <source>
        <dbReference type="SAM" id="MobiDB-lite"/>
    </source>
</evidence>
<accession>A0A9P6R8C1</accession>
<dbReference type="OrthoDB" id="5590282at2759"/>
<protein>
    <submittedName>
        <fullName evidence="2">Uncharacterized protein</fullName>
    </submittedName>
</protein>
<reference evidence="2" key="1">
    <citation type="journal article" date="2020" name="Fungal Divers.">
        <title>Resolving the Mortierellaceae phylogeny through synthesis of multi-gene phylogenetics and phylogenomics.</title>
        <authorList>
            <person name="Vandepol N."/>
            <person name="Liber J."/>
            <person name="Desiro A."/>
            <person name="Na H."/>
            <person name="Kennedy M."/>
            <person name="Barry K."/>
            <person name="Grigoriev I.V."/>
            <person name="Miller A.N."/>
            <person name="O'Donnell K."/>
            <person name="Stajich J.E."/>
            <person name="Bonito G."/>
        </authorList>
    </citation>
    <scope>NUCLEOTIDE SEQUENCE</scope>
    <source>
        <strain evidence="2">NVP60</strain>
    </source>
</reference>
<dbReference type="InterPro" id="IPR036915">
    <property type="entry name" value="Cyclin-like_sf"/>
</dbReference>
<organism evidence="2 3">
    <name type="scientific">Linnemannia gamsii</name>
    <dbReference type="NCBI Taxonomy" id="64522"/>
    <lineage>
        <taxon>Eukaryota</taxon>
        <taxon>Fungi</taxon>
        <taxon>Fungi incertae sedis</taxon>
        <taxon>Mucoromycota</taxon>
        <taxon>Mortierellomycotina</taxon>
        <taxon>Mortierellomycetes</taxon>
        <taxon>Mortierellales</taxon>
        <taxon>Mortierellaceae</taxon>
        <taxon>Linnemannia</taxon>
    </lineage>
</organism>
<dbReference type="EMBL" id="JAAAIN010000618">
    <property type="protein sequence ID" value="KAG0312409.1"/>
    <property type="molecule type" value="Genomic_DNA"/>
</dbReference>
<sequence>MITYTRRERVSDAVGARSVDNRPRKRRREVDEFDDMKQALSMQEMEDPMLAGEYSDSIFSYMRELEPEILVEYSGYSFSEMEPAVLDMISFLSENYVTRTAPFHKYKTRRRSFVSLLVARWIERRSHIHIL</sequence>
<dbReference type="Proteomes" id="UP000823405">
    <property type="component" value="Unassembled WGS sequence"/>
</dbReference>
<feature type="region of interest" description="Disordered" evidence="1">
    <location>
        <begin position="1"/>
        <end position="31"/>
    </location>
</feature>
<evidence type="ECO:0000313" key="3">
    <source>
        <dbReference type="Proteomes" id="UP000823405"/>
    </source>
</evidence>
<keyword evidence="3" id="KW-1185">Reference proteome</keyword>
<gene>
    <name evidence="2" type="ORF">BGZ97_011210</name>
</gene>
<comment type="caution">
    <text evidence="2">The sequence shown here is derived from an EMBL/GenBank/DDBJ whole genome shotgun (WGS) entry which is preliminary data.</text>
</comment>
<dbReference type="SUPFAM" id="SSF47954">
    <property type="entry name" value="Cyclin-like"/>
    <property type="match status" value="1"/>
</dbReference>
<proteinExistence type="predicted"/>
<dbReference type="AlphaFoldDB" id="A0A9P6R8C1"/>